<gene>
    <name evidence="1" type="ORF">GCM10010910_29500</name>
</gene>
<protein>
    <recommendedName>
        <fullName evidence="3">Glutaminase</fullName>
    </recommendedName>
</protein>
<evidence type="ECO:0000313" key="2">
    <source>
        <dbReference type="Proteomes" id="UP000638043"/>
    </source>
</evidence>
<dbReference type="Proteomes" id="UP000638043">
    <property type="component" value="Unassembled WGS sequence"/>
</dbReference>
<name>A0ABQ2N519_9MICO</name>
<keyword evidence="2" id="KW-1185">Reference proteome</keyword>
<proteinExistence type="predicted"/>
<evidence type="ECO:0008006" key="3">
    <source>
        <dbReference type="Google" id="ProtNLM"/>
    </source>
</evidence>
<organism evidence="1 2">
    <name type="scientific">Microbacterium nanhaiense</name>
    <dbReference type="NCBI Taxonomy" id="1301026"/>
    <lineage>
        <taxon>Bacteria</taxon>
        <taxon>Bacillati</taxon>
        <taxon>Actinomycetota</taxon>
        <taxon>Actinomycetes</taxon>
        <taxon>Micrococcales</taxon>
        <taxon>Microbacteriaceae</taxon>
        <taxon>Microbacterium</taxon>
    </lineage>
</organism>
<dbReference type="RefSeq" id="WP_229661367.1">
    <property type="nucleotide sequence ID" value="NZ_BMMQ01000014.1"/>
</dbReference>
<sequence length="156" mass="17500">MNELEDLLSSARKRLSGSARERLGSVREPGRIRRALGARAAIVPVAEAWHLGVLLIGDDALWRTGSVLRAAEEVRRGYTAQSQRERAEIRAMAFRGGFAEGEIFHYDWVPIASADEPPLRREGGRILIRWSPAGFLMPLADYLDEQIELHSQKPEL</sequence>
<evidence type="ECO:0000313" key="1">
    <source>
        <dbReference type="EMBL" id="GGO67526.1"/>
    </source>
</evidence>
<accession>A0ABQ2N519</accession>
<comment type="caution">
    <text evidence="1">The sequence shown here is derived from an EMBL/GenBank/DDBJ whole genome shotgun (WGS) entry which is preliminary data.</text>
</comment>
<reference evidence="2" key="1">
    <citation type="journal article" date="2019" name="Int. J. Syst. Evol. Microbiol.">
        <title>The Global Catalogue of Microorganisms (GCM) 10K type strain sequencing project: providing services to taxonomists for standard genome sequencing and annotation.</title>
        <authorList>
            <consortium name="The Broad Institute Genomics Platform"/>
            <consortium name="The Broad Institute Genome Sequencing Center for Infectious Disease"/>
            <person name="Wu L."/>
            <person name="Ma J."/>
        </authorList>
    </citation>
    <scope>NUCLEOTIDE SEQUENCE [LARGE SCALE GENOMIC DNA]</scope>
    <source>
        <strain evidence="2">CGMCC 4.7181</strain>
    </source>
</reference>
<dbReference type="EMBL" id="BMMQ01000014">
    <property type="protein sequence ID" value="GGO67526.1"/>
    <property type="molecule type" value="Genomic_DNA"/>
</dbReference>